<evidence type="ECO:0000313" key="6">
    <source>
        <dbReference type="EMBL" id="RJO60230.1"/>
    </source>
</evidence>
<dbReference type="InterPro" id="IPR037673">
    <property type="entry name" value="MSC/AndL"/>
</dbReference>
<evidence type="ECO:0000256" key="5">
    <source>
        <dbReference type="SAM" id="Phobius"/>
    </source>
</evidence>
<proteinExistence type="predicted"/>
<evidence type="ECO:0000256" key="1">
    <source>
        <dbReference type="ARBA" id="ARBA00004141"/>
    </source>
</evidence>
<dbReference type="InterPro" id="IPR036019">
    <property type="entry name" value="MscL_channel"/>
</dbReference>
<evidence type="ECO:0000256" key="3">
    <source>
        <dbReference type="ARBA" id="ARBA00022989"/>
    </source>
</evidence>
<comment type="caution">
    <text evidence="6">The sequence shown here is derived from an EMBL/GenBank/DDBJ whole genome shotgun (WGS) entry which is preliminary data.</text>
</comment>
<evidence type="ECO:0000313" key="7">
    <source>
        <dbReference type="Proteomes" id="UP000285655"/>
    </source>
</evidence>
<accession>A0A419DAY1</accession>
<keyword evidence="4 5" id="KW-0472">Membrane</keyword>
<name>A0A419DAY1_9BACT</name>
<feature type="transmembrane region" description="Helical" evidence="5">
    <location>
        <begin position="70"/>
        <end position="93"/>
    </location>
</feature>
<feature type="transmembrane region" description="Helical" evidence="5">
    <location>
        <begin position="20"/>
        <end position="40"/>
    </location>
</feature>
<dbReference type="Pfam" id="PF01741">
    <property type="entry name" value="MscL"/>
    <property type="match status" value="1"/>
</dbReference>
<dbReference type="GO" id="GO:0008381">
    <property type="term" value="F:mechanosensitive monoatomic ion channel activity"/>
    <property type="evidence" value="ECO:0007669"/>
    <property type="project" value="TreeGrafter"/>
</dbReference>
<sequence>MMIKKETEGFVEFIREHGVVGLAIGFVLGGAVAKLVTALVTDVINPFVGLILGKTKGLEKLSFHIGTANILLGNFVSALIDFSIVVLVVYFGFKWLKLDKLHKKKDSKEIKSDNMKKIKKSM</sequence>
<evidence type="ECO:0000256" key="4">
    <source>
        <dbReference type="ARBA" id="ARBA00023136"/>
    </source>
</evidence>
<dbReference type="SUPFAM" id="SSF81330">
    <property type="entry name" value="Gated mechanosensitive channel"/>
    <property type="match status" value="1"/>
</dbReference>
<comment type="subcellular location">
    <subcellularLocation>
        <location evidence="1">Membrane</location>
        <topology evidence="1">Multi-pass membrane protein</topology>
    </subcellularLocation>
</comment>
<dbReference type="Gene3D" id="1.10.1200.120">
    <property type="entry name" value="Large-conductance mechanosensitive channel, MscL, domain 1"/>
    <property type="match status" value="1"/>
</dbReference>
<dbReference type="Proteomes" id="UP000285655">
    <property type="component" value="Unassembled WGS sequence"/>
</dbReference>
<dbReference type="PANTHER" id="PTHR30266">
    <property type="entry name" value="MECHANOSENSITIVE CHANNEL MSCL"/>
    <property type="match status" value="1"/>
</dbReference>
<dbReference type="AlphaFoldDB" id="A0A419DAY1"/>
<reference evidence="6 7" key="1">
    <citation type="journal article" date="2017" name="ISME J.">
        <title>Energy and carbon metabolisms in a deep terrestrial subsurface fluid microbial community.</title>
        <authorList>
            <person name="Momper L."/>
            <person name="Jungbluth S.P."/>
            <person name="Lee M.D."/>
            <person name="Amend J.P."/>
        </authorList>
    </citation>
    <scope>NUCLEOTIDE SEQUENCE [LARGE SCALE GENOMIC DNA]</scope>
    <source>
        <strain evidence="6">SURF_29</strain>
    </source>
</reference>
<evidence type="ECO:0000256" key="2">
    <source>
        <dbReference type="ARBA" id="ARBA00022692"/>
    </source>
</evidence>
<organism evidence="6 7">
    <name type="scientific">candidate division WS5 bacterium</name>
    <dbReference type="NCBI Taxonomy" id="2093353"/>
    <lineage>
        <taxon>Bacteria</taxon>
        <taxon>candidate division WS5</taxon>
    </lineage>
</organism>
<keyword evidence="3 5" id="KW-1133">Transmembrane helix</keyword>
<dbReference type="EMBL" id="QZJW01000050">
    <property type="protein sequence ID" value="RJO60230.1"/>
    <property type="molecule type" value="Genomic_DNA"/>
</dbReference>
<protein>
    <submittedName>
        <fullName evidence="6">MscL family protein</fullName>
    </submittedName>
</protein>
<dbReference type="PANTHER" id="PTHR30266:SF2">
    <property type="entry name" value="LARGE-CONDUCTANCE MECHANOSENSITIVE CHANNEL"/>
    <property type="match status" value="1"/>
</dbReference>
<dbReference type="GO" id="GO:0016020">
    <property type="term" value="C:membrane"/>
    <property type="evidence" value="ECO:0007669"/>
    <property type="project" value="UniProtKB-SubCell"/>
</dbReference>
<keyword evidence="2 5" id="KW-0812">Transmembrane</keyword>
<gene>
    <name evidence="6" type="ORF">C4544_05640</name>
</gene>